<dbReference type="Proteomes" id="UP000036356">
    <property type="component" value="Unassembled WGS sequence"/>
</dbReference>
<reference evidence="2 3" key="1">
    <citation type="submission" date="2015-06" db="EMBL/GenBank/DDBJ databases">
        <title>Draft genome of the moderately acidophilic sulfate reducer Candidatus Desulfosporosinus acididurans strain M1.</title>
        <authorList>
            <person name="Poehlein A."/>
            <person name="Petzsch P."/>
            <person name="Johnson B.D."/>
            <person name="Schloemann M."/>
            <person name="Daniel R."/>
            <person name="Muehling M."/>
        </authorList>
    </citation>
    <scope>NUCLEOTIDE SEQUENCE [LARGE SCALE GENOMIC DNA]</scope>
    <source>
        <strain evidence="2 3">M1</strain>
    </source>
</reference>
<organism evidence="2 3">
    <name type="scientific">Desulfosporosinus acididurans</name>
    <dbReference type="NCBI Taxonomy" id="476652"/>
    <lineage>
        <taxon>Bacteria</taxon>
        <taxon>Bacillati</taxon>
        <taxon>Bacillota</taxon>
        <taxon>Clostridia</taxon>
        <taxon>Eubacteriales</taxon>
        <taxon>Desulfitobacteriaceae</taxon>
        <taxon>Desulfosporosinus</taxon>
    </lineage>
</organism>
<keyword evidence="1" id="KW-0812">Transmembrane</keyword>
<feature type="transmembrane region" description="Helical" evidence="1">
    <location>
        <begin position="87"/>
        <end position="111"/>
    </location>
</feature>
<feature type="transmembrane region" description="Helical" evidence="1">
    <location>
        <begin position="35"/>
        <end position="52"/>
    </location>
</feature>
<dbReference type="InterPro" id="IPR005562">
    <property type="entry name" value="SpoVA"/>
</dbReference>
<dbReference type="PANTHER" id="PTHR38450:SF2">
    <property type="entry name" value="STAGE V SPORULATION PROTEIN AEB"/>
    <property type="match status" value="1"/>
</dbReference>
<dbReference type="Pfam" id="PF03862">
    <property type="entry name" value="SpoVAC_SpoVAEB"/>
    <property type="match status" value="1"/>
</dbReference>
<keyword evidence="3" id="KW-1185">Reference proteome</keyword>
<evidence type="ECO:0000256" key="1">
    <source>
        <dbReference type="SAM" id="Phobius"/>
    </source>
</evidence>
<dbReference type="AlphaFoldDB" id="A0A0J1INF8"/>
<dbReference type="STRING" id="476652.DEAC_c16150"/>
<gene>
    <name evidence="2" type="ORF">DEAC_c16150</name>
</gene>
<dbReference type="RefSeq" id="WP_047809513.1">
    <property type="nucleotide sequence ID" value="NZ_LDZY01000005.1"/>
</dbReference>
<comment type="caution">
    <text evidence="2">The sequence shown here is derived from an EMBL/GenBank/DDBJ whole genome shotgun (WGS) entry which is preliminary data.</text>
</comment>
<sequence>MFHLIFPAFIVGGLICVIGQLMMDLTKPSFTPAHVLVSFVTGGAVLGALGVYEPLVKFAGAGATIPLSGFGYSLAQGAIEGVGKRGLLGALSGGVEATAVGIAAAVFFGYLMSVTFNPKG</sequence>
<evidence type="ECO:0000313" key="2">
    <source>
        <dbReference type="EMBL" id="KLU66216.1"/>
    </source>
</evidence>
<feature type="transmembrane region" description="Helical" evidence="1">
    <location>
        <begin position="58"/>
        <end position="75"/>
    </location>
</feature>
<feature type="transmembrane region" description="Helical" evidence="1">
    <location>
        <begin position="6"/>
        <end position="23"/>
    </location>
</feature>
<dbReference type="PATRIC" id="fig|476652.3.peg.1669"/>
<evidence type="ECO:0000313" key="3">
    <source>
        <dbReference type="Proteomes" id="UP000036356"/>
    </source>
</evidence>
<keyword evidence="1" id="KW-0472">Membrane</keyword>
<name>A0A0J1INF8_9FIRM</name>
<dbReference type="NCBIfam" id="TIGR02839">
    <property type="entry name" value="spore_V_AE"/>
    <property type="match status" value="1"/>
</dbReference>
<protein>
    <submittedName>
        <fullName evidence="2">SpoVA protein</fullName>
    </submittedName>
</protein>
<accession>A0A0J1INF8</accession>
<dbReference type="InterPro" id="IPR014204">
    <property type="entry name" value="Spore_V_AE"/>
</dbReference>
<dbReference type="PANTHER" id="PTHR38450">
    <property type="entry name" value="STAGE V SPORULATION PROTEIN AC-RELATED"/>
    <property type="match status" value="1"/>
</dbReference>
<proteinExistence type="predicted"/>
<dbReference type="EMBL" id="LDZY01000005">
    <property type="protein sequence ID" value="KLU66216.1"/>
    <property type="molecule type" value="Genomic_DNA"/>
</dbReference>
<keyword evidence="1" id="KW-1133">Transmembrane helix</keyword>